<evidence type="ECO:0000313" key="2">
    <source>
        <dbReference type="Proteomes" id="UP001056120"/>
    </source>
</evidence>
<proteinExistence type="predicted"/>
<organism evidence="1 2">
    <name type="scientific">Smallanthus sonchifolius</name>
    <dbReference type="NCBI Taxonomy" id="185202"/>
    <lineage>
        <taxon>Eukaryota</taxon>
        <taxon>Viridiplantae</taxon>
        <taxon>Streptophyta</taxon>
        <taxon>Embryophyta</taxon>
        <taxon>Tracheophyta</taxon>
        <taxon>Spermatophyta</taxon>
        <taxon>Magnoliopsida</taxon>
        <taxon>eudicotyledons</taxon>
        <taxon>Gunneridae</taxon>
        <taxon>Pentapetalae</taxon>
        <taxon>asterids</taxon>
        <taxon>campanulids</taxon>
        <taxon>Asterales</taxon>
        <taxon>Asteraceae</taxon>
        <taxon>Asteroideae</taxon>
        <taxon>Heliantheae alliance</taxon>
        <taxon>Millerieae</taxon>
        <taxon>Smallanthus</taxon>
    </lineage>
</organism>
<dbReference type="EMBL" id="CM042043">
    <property type="protein sequence ID" value="KAI3694629.1"/>
    <property type="molecule type" value="Genomic_DNA"/>
</dbReference>
<dbReference type="Proteomes" id="UP001056120">
    <property type="component" value="Linkage Group LG26"/>
</dbReference>
<comment type="caution">
    <text evidence="1">The sequence shown here is derived from an EMBL/GenBank/DDBJ whole genome shotgun (WGS) entry which is preliminary data.</text>
</comment>
<protein>
    <submittedName>
        <fullName evidence="1">Uncharacterized protein</fullName>
    </submittedName>
</protein>
<gene>
    <name evidence="1" type="ORF">L1987_77597</name>
</gene>
<reference evidence="2" key="1">
    <citation type="journal article" date="2022" name="Mol. Ecol. Resour.">
        <title>The genomes of chicory, endive, great burdock and yacon provide insights into Asteraceae palaeo-polyploidization history and plant inulin production.</title>
        <authorList>
            <person name="Fan W."/>
            <person name="Wang S."/>
            <person name="Wang H."/>
            <person name="Wang A."/>
            <person name="Jiang F."/>
            <person name="Liu H."/>
            <person name="Zhao H."/>
            <person name="Xu D."/>
            <person name="Zhang Y."/>
        </authorList>
    </citation>
    <scope>NUCLEOTIDE SEQUENCE [LARGE SCALE GENOMIC DNA]</scope>
    <source>
        <strain evidence="2">cv. Yunnan</strain>
    </source>
</reference>
<evidence type="ECO:0000313" key="1">
    <source>
        <dbReference type="EMBL" id="KAI3694629.1"/>
    </source>
</evidence>
<keyword evidence="2" id="KW-1185">Reference proteome</keyword>
<sequence>MSQRRKGTSKIDPEFEEYKRRYYKELRDNRFKDRLSKKIVRCPFCPDSRDYNYNDLLRHANRIVKESKSASFKDIARHMGLIEYVERDFHAKIKCSESRSEITPKQNFHAKIKCSKSRSEITPKQNFHAKIKCFESPSEINPKQNFHAKIKCSESPSEITPKQKVNEDLTVWPWMAVVANIPVELKNGKYVGDSGKKLKDGWINEGYNLVKVHPLWNWQGHSGLAVVEFGKDWDGFSHVMMFVKAFEVNKHGKKDWFNRERCRDDKLYAWVATDEEYKSNGLVGDYLRKNGDLKTVSDIQKEDEAKNSKLIMGLKTLIDEKSKRSEEIKSEISKTDLHMATAMKQKEEMTENFNREMKIMQEQANEQLKRITIEHEQSKLLLEEHENALRDREAKNETEQMKLDSEKRKNEMAILEQKKADERMMELVEDQKREKGKLHQKIIELEKKLDEKQRLALQIEQMKGALEVMKHMSHEDIEAKKKMESIQENLKEKEEELEDLEALNQTLIIKERLSNDELVEARKELINGLNENSGHAYIGVKRMGDLDIKPFVVAAAKRHCSNKKEGQEHAIKLASLWEDRLRDPSWHPFKVVTIGGVSKEMIDEDDEKIGELKSEFDNDVFNAVVTSLNELNEYNPSGRYPISELWNKKVNKKATLKEGVEFLLRKWKQQKRKPS</sequence>
<name>A0ACB8ZBF5_9ASTR</name>
<reference evidence="1 2" key="2">
    <citation type="journal article" date="2022" name="Mol. Ecol. Resour.">
        <title>The genomes of chicory, endive, great burdock and yacon provide insights into Asteraceae paleo-polyploidization history and plant inulin production.</title>
        <authorList>
            <person name="Fan W."/>
            <person name="Wang S."/>
            <person name="Wang H."/>
            <person name="Wang A."/>
            <person name="Jiang F."/>
            <person name="Liu H."/>
            <person name="Zhao H."/>
            <person name="Xu D."/>
            <person name="Zhang Y."/>
        </authorList>
    </citation>
    <scope>NUCLEOTIDE SEQUENCE [LARGE SCALE GENOMIC DNA]</scope>
    <source>
        <strain evidence="2">cv. Yunnan</strain>
        <tissue evidence="1">Leaves</tissue>
    </source>
</reference>
<accession>A0ACB8ZBF5</accession>